<sequence>MIPKNRAVLADRVAKAAEASLAAQNYVCAIDVLMGIGWLDPGAVKRWRQGQVDYLERMVHTNLSRISEAMKSFRSWATAKGLNPSETAYVARLPGRPALRFSKSGNPTIERLYRTHWVAPELSEKKRERLAEKANQAPELVVIQPLNHEWTCHRCNGTGDLLIMENQGPACLRCAGLGDLEFLSAGDAKLTRLAKAKSEKWAVVVRFSRTRRRYERQGLLVERQALTEAQHEIGKKNG</sequence>
<comment type="caution">
    <text evidence="1">The sequence shown here is derived from an EMBL/GenBank/DDBJ whole genome shotgun (WGS) entry which is preliminary data.</text>
</comment>
<organism evidence="1">
    <name type="scientific">mine drainage metagenome</name>
    <dbReference type="NCBI Taxonomy" id="410659"/>
    <lineage>
        <taxon>unclassified sequences</taxon>
        <taxon>metagenomes</taxon>
        <taxon>ecological metagenomes</taxon>
    </lineage>
</organism>
<reference evidence="1" key="1">
    <citation type="submission" date="2016-10" db="EMBL/GenBank/DDBJ databases">
        <title>Sequence of Gallionella enrichment culture.</title>
        <authorList>
            <person name="Poehlein A."/>
            <person name="Muehling M."/>
            <person name="Daniel R."/>
        </authorList>
    </citation>
    <scope>NUCLEOTIDE SEQUENCE</scope>
</reference>
<name>A0A1J5PNS3_9ZZZZ</name>
<evidence type="ECO:0000313" key="1">
    <source>
        <dbReference type="EMBL" id="OIQ66923.1"/>
    </source>
</evidence>
<protein>
    <recommendedName>
        <fullName evidence="2">DUF2293 domain-containing protein</fullName>
    </recommendedName>
</protein>
<dbReference type="EMBL" id="MLJW01006265">
    <property type="protein sequence ID" value="OIQ66923.1"/>
    <property type="molecule type" value="Genomic_DNA"/>
</dbReference>
<proteinExistence type="predicted"/>
<gene>
    <name evidence="1" type="ORF">GALL_515040</name>
</gene>
<dbReference type="AlphaFoldDB" id="A0A1J5PNS3"/>
<accession>A0A1J5PNS3</accession>
<evidence type="ECO:0008006" key="2">
    <source>
        <dbReference type="Google" id="ProtNLM"/>
    </source>
</evidence>